<organism evidence="2 3">
    <name type="scientific">Etheostoma spectabile</name>
    <name type="common">orangethroat darter</name>
    <dbReference type="NCBI Taxonomy" id="54343"/>
    <lineage>
        <taxon>Eukaryota</taxon>
        <taxon>Metazoa</taxon>
        <taxon>Chordata</taxon>
        <taxon>Craniata</taxon>
        <taxon>Vertebrata</taxon>
        <taxon>Euteleostomi</taxon>
        <taxon>Actinopterygii</taxon>
        <taxon>Neopterygii</taxon>
        <taxon>Teleostei</taxon>
        <taxon>Neoteleostei</taxon>
        <taxon>Acanthomorphata</taxon>
        <taxon>Eupercaria</taxon>
        <taxon>Perciformes</taxon>
        <taxon>Percoidei</taxon>
        <taxon>Percidae</taxon>
        <taxon>Etheostomatinae</taxon>
        <taxon>Etheostoma</taxon>
    </lineage>
</organism>
<reference evidence="2 3" key="1">
    <citation type="submission" date="2019-08" db="EMBL/GenBank/DDBJ databases">
        <title>A chromosome-level genome assembly, high-density linkage maps, and genome scans reveal the genomic architecture of hybrid incompatibilities underlying speciation via character displacement in darters (Percidae: Etheostominae).</title>
        <authorList>
            <person name="Moran R.L."/>
            <person name="Catchen J.M."/>
            <person name="Fuller R.C."/>
        </authorList>
    </citation>
    <scope>NUCLEOTIDE SEQUENCE [LARGE SCALE GENOMIC DNA]</scope>
    <source>
        <strain evidence="2">EspeVRDwgs_2016</strain>
        <tissue evidence="2">Muscle</tissue>
    </source>
</reference>
<dbReference type="Proteomes" id="UP000327493">
    <property type="component" value="Chromosome 18"/>
</dbReference>
<dbReference type="AlphaFoldDB" id="A0A5J5CPZ3"/>
<dbReference type="EMBL" id="VOFY01000018">
    <property type="protein sequence ID" value="KAA8582929.1"/>
    <property type="molecule type" value="Genomic_DNA"/>
</dbReference>
<evidence type="ECO:0000256" key="1">
    <source>
        <dbReference type="SAM" id="MobiDB-lite"/>
    </source>
</evidence>
<proteinExistence type="predicted"/>
<feature type="compositionally biased region" description="Polar residues" evidence="1">
    <location>
        <begin position="145"/>
        <end position="159"/>
    </location>
</feature>
<evidence type="ECO:0000313" key="2">
    <source>
        <dbReference type="EMBL" id="KAA8582929.1"/>
    </source>
</evidence>
<feature type="non-terminal residue" evidence="2">
    <location>
        <position position="1"/>
    </location>
</feature>
<protein>
    <submittedName>
        <fullName evidence="2">Uncharacterized protein</fullName>
    </submittedName>
</protein>
<comment type="caution">
    <text evidence="2">The sequence shown here is derived from an EMBL/GenBank/DDBJ whole genome shotgun (WGS) entry which is preliminary data.</text>
</comment>
<name>A0A5J5CPZ3_9PERO</name>
<sequence>VCVRPGGFLPHGVAGITAVDLSGTLALRSRCCRAVQSAAGAASNQLPERHSSQENMCLHFQFLLMPPKPLEPLAKKLMKGVIALELLGVFGAYSLFHMMNNSQDFRSTVNRRFPSVLEAKGSSDWFTTSPTSGRGSTAPERVTTRPGQPNRTESGHQLESPQTHGGCCYFFLFFCPSVLPPVLARPNVFFLLNMVFFLRSVLTSRPWIQSLR</sequence>
<accession>A0A5J5CPZ3</accession>
<dbReference type="PANTHER" id="PTHR38001:SF1">
    <property type="entry name" value="PROTEIN CEBPZOS"/>
    <property type="match status" value="1"/>
</dbReference>
<evidence type="ECO:0000313" key="3">
    <source>
        <dbReference type="Proteomes" id="UP000327493"/>
    </source>
</evidence>
<dbReference type="InterPro" id="IPR037764">
    <property type="entry name" value="CEBPZOS"/>
</dbReference>
<gene>
    <name evidence="2" type="ORF">FQN60_015475</name>
</gene>
<dbReference type="PANTHER" id="PTHR38001">
    <property type="entry name" value="PROTEIN CEBPZOS"/>
    <property type="match status" value="1"/>
</dbReference>
<feature type="compositionally biased region" description="Polar residues" evidence="1">
    <location>
        <begin position="124"/>
        <end position="135"/>
    </location>
</feature>
<feature type="region of interest" description="Disordered" evidence="1">
    <location>
        <begin position="124"/>
        <end position="159"/>
    </location>
</feature>
<keyword evidence="3" id="KW-1185">Reference proteome</keyword>